<protein>
    <recommendedName>
        <fullName evidence="4">MIP18 family-like domain-containing protein</fullName>
    </recommendedName>
</protein>
<evidence type="ECO:0000313" key="2">
    <source>
        <dbReference type="EMBL" id="KAK3354284.1"/>
    </source>
</evidence>
<gene>
    <name evidence="2" type="ORF">B0H65DRAFT_415894</name>
</gene>
<dbReference type="PANTHER" id="PTHR12377">
    <property type="entry name" value="CYTOSOLIC IRON-SULFUR ASSEMBLY COMPONENT 2B-RELATED"/>
    <property type="match status" value="1"/>
</dbReference>
<dbReference type="Gene3D" id="3.30.300.130">
    <property type="entry name" value="Fe-S cluster assembly (FSCA)"/>
    <property type="match status" value="1"/>
</dbReference>
<accession>A0AAE0JME8</accession>
<dbReference type="EMBL" id="JAUEPP010000001">
    <property type="protein sequence ID" value="KAK3354284.1"/>
    <property type="molecule type" value="Genomic_DNA"/>
</dbReference>
<dbReference type="Proteomes" id="UP001278500">
    <property type="component" value="Unassembled WGS sequence"/>
</dbReference>
<evidence type="ECO:0008006" key="4">
    <source>
        <dbReference type="Google" id="ProtNLM"/>
    </source>
</evidence>
<name>A0AAE0JME8_9PEZI</name>
<evidence type="ECO:0000256" key="1">
    <source>
        <dbReference type="ARBA" id="ARBA00010381"/>
    </source>
</evidence>
<evidence type="ECO:0000313" key="3">
    <source>
        <dbReference type="Proteomes" id="UP001278500"/>
    </source>
</evidence>
<proteinExistence type="inferred from homology"/>
<sequence>MAKSDFDNANPTVLSVSQLPSRNLAKGHVRKGPDSKYDHILFPKQWWAGSSLNSDPSVWTSDEDEDDDLTLATEEPIDEQEIYGKNYAPSSCTCMERCNLLSTISDPEHPVTLGQIAVVRLDDIHLSPSPAERLDPNTLTNVEVDLTPTVNHCSLATVIGLAVRVRLENALPPNYRIIVRMKDGSHAQDDQVNKQLGDKERVAAALENDTLKGIIEKMLETCV</sequence>
<dbReference type="AlphaFoldDB" id="A0AAE0JME8"/>
<reference evidence="2" key="1">
    <citation type="journal article" date="2023" name="Mol. Phylogenet. Evol.">
        <title>Genome-scale phylogeny and comparative genomics of the fungal order Sordariales.</title>
        <authorList>
            <person name="Hensen N."/>
            <person name="Bonometti L."/>
            <person name="Westerberg I."/>
            <person name="Brannstrom I.O."/>
            <person name="Guillou S."/>
            <person name="Cros-Aarteil S."/>
            <person name="Calhoun S."/>
            <person name="Haridas S."/>
            <person name="Kuo A."/>
            <person name="Mondo S."/>
            <person name="Pangilinan J."/>
            <person name="Riley R."/>
            <person name="LaButti K."/>
            <person name="Andreopoulos B."/>
            <person name="Lipzen A."/>
            <person name="Chen C."/>
            <person name="Yan M."/>
            <person name="Daum C."/>
            <person name="Ng V."/>
            <person name="Clum A."/>
            <person name="Steindorff A."/>
            <person name="Ohm R.A."/>
            <person name="Martin F."/>
            <person name="Silar P."/>
            <person name="Natvig D.O."/>
            <person name="Lalanne C."/>
            <person name="Gautier V."/>
            <person name="Ament-Velasquez S.L."/>
            <person name="Kruys A."/>
            <person name="Hutchinson M.I."/>
            <person name="Powell A.J."/>
            <person name="Barry K."/>
            <person name="Miller A.N."/>
            <person name="Grigoriev I.V."/>
            <person name="Debuchy R."/>
            <person name="Gladieux P."/>
            <person name="Hiltunen Thoren M."/>
            <person name="Johannesson H."/>
        </authorList>
    </citation>
    <scope>NUCLEOTIDE SEQUENCE</scope>
    <source>
        <strain evidence="2">CBS 560.94</strain>
    </source>
</reference>
<keyword evidence="3" id="KW-1185">Reference proteome</keyword>
<dbReference type="GeneID" id="87861162"/>
<reference evidence="2" key="2">
    <citation type="submission" date="2023-06" db="EMBL/GenBank/DDBJ databases">
        <authorList>
            <consortium name="Lawrence Berkeley National Laboratory"/>
            <person name="Haridas S."/>
            <person name="Hensen N."/>
            <person name="Bonometti L."/>
            <person name="Westerberg I."/>
            <person name="Brannstrom I.O."/>
            <person name="Guillou S."/>
            <person name="Cros-Aarteil S."/>
            <person name="Calhoun S."/>
            <person name="Kuo A."/>
            <person name="Mondo S."/>
            <person name="Pangilinan J."/>
            <person name="Riley R."/>
            <person name="Labutti K."/>
            <person name="Andreopoulos B."/>
            <person name="Lipzen A."/>
            <person name="Chen C."/>
            <person name="Yanf M."/>
            <person name="Daum C."/>
            <person name="Ng V."/>
            <person name="Clum A."/>
            <person name="Steindorff A."/>
            <person name="Ohm R."/>
            <person name="Martin F."/>
            <person name="Silar P."/>
            <person name="Natvig D."/>
            <person name="Lalanne C."/>
            <person name="Gautier V."/>
            <person name="Ament-Velasquez S.L."/>
            <person name="Kruys A."/>
            <person name="Hutchinson M.I."/>
            <person name="Powell A.J."/>
            <person name="Barry K."/>
            <person name="Miller A.N."/>
            <person name="Grigoriev I.V."/>
            <person name="Debuchy R."/>
            <person name="Gladieux P."/>
            <person name="Thoren M.H."/>
            <person name="Johannesson H."/>
        </authorList>
    </citation>
    <scope>NUCLEOTIDE SEQUENCE</scope>
    <source>
        <strain evidence="2">CBS 560.94</strain>
    </source>
</reference>
<dbReference type="InterPro" id="IPR039796">
    <property type="entry name" value="MIP18"/>
</dbReference>
<dbReference type="RefSeq" id="XP_062685662.1">
    <property type="nucleotide sequence ID" value="XM_062824008.1"/>
</dbReference>
<dbReference type="GO" id="GO:0051604">
    <property type="term" value="P:protein maturation"/>
    <property type="evidence" value="ECO:0007669"/>
    <property type="project" value="InterPro"/>
</dbReference>
<dbReference type="SUPFAM" id="SSF117916">
    <property type="entry name" value="Fe-S cluster assembly (FSCA) domain-like"/>
    <property type="match status" value="1"/>
</dbReference>
<comment type="similarity">
    <text evidence="1">Belongs to the MIP18 family.</text>
</comment>
<dbReference type="PANTHER" id="PTHR12377:SF0">
    <property type="entry name" value="CYTOSOLIC IRON-SULFUR ASSEMBLY COMPONENT 2B"/>
    <property type="match status" value="1"/>
</dbReference>
<dbReference type="Gene3D" id="6.10.250.1280">
    <property type="match status" value="1"/>
</dbReference>
<comment type="caution">
    <text evidence="2">The sequence shown here is derived from an EMBL/GenBank/DDBJ whole genome shotgun (WGS) entry which is preliminary data.</text>
</comment>
<dbReference type="InterPro" id="IPR034904">
    <property type="entry name" value="FSCA_dom_sf"/>
</dbReference>
<organism evidence="2 3">
    <name type="scientific">Neurospora tetraspora</name>
    <dbReference type="NCBI Taxonomy" id="94610"/>
    <lineage>
        <taxon>Eukaryota</taxon>
        <taxon>Fungi</taxon>
        <taxon>Dikarya</taxon>
        <taxon>Ascomycota</taxon>
        <taxon>Pezizomycotina</taxon>
        <taxon>Sordariomycetes</taxon>
        <taxon>Sordariomycetidae</taxon>
        <taxon>Sordariales</taxon>
        <taxon>Sordariaceae</taxon>
        <taxon>Neurospora</taxon>
    </lineage>
</organism>